<dbReference type="AlphaFoldDB" id="N6VV58"/>
<comment type="function">
    <text evidence="5">Catalyzes the hydrolytic deamination of adenine to hypoxanthine. Plays an important role in the purine salvage pathway and in nitrogen catabolism.</text>
</comment>
<dbReference type="InterPro" id="IPR032466">
    <property type="entry name" value="Metal_Hydrolase"/>
</dbReference>
<dbReference type="GO" id="GO:0043103">
    <property type="term" value="P:hypoxanthine salvage"/>
    <property type="evidence" value="ECO:0007669"/>
    <property type="project" value="UniProtKB-UniRule"/>
</dbReference>
<dbReference type="EC" id="3.5.4.2" evidence="5"/>
<dbReference type="GO" id="GO:0006146">
    <property type="term" value="P:adenine catabolic process"/>
    <property type="evidence" value="ECO:0007669"/>
    <property type="project" value="UniProtKB-UniRule"/>
</dbReference>
<feature type="binding site" evidence="5">
    <location>
        <position position="279"/>
    </location>
    <ligand>
        <name>Zn(2+)</name>
        <dbReference type="ChEBI" id="CHEBI:29105"/>
        <note>catalytic</note>
    </ligand>
</feature>
<keyword evidence="4 5" id="KW-0546">Nucleotide metabolism</keyword>
<evidence type="ECO:0000259" key="6">
    <source>
        <dbReference type="Pfam" id="PF00962"/>
    </source>
</evidence>
<dbReference type="HAMAP" id="MF_01962">
    <property type="entry name" value="Adenine_deaminase"/>
    <property type="match status" value="1"/>
</dbReference>
<evidence type="ECO:0000256" key="4">
    <source>
        <dbReference type="ARBA" id="ARBA00023080"/>
    </source>
</evidence>
<keyword evidence="2 5" id="KW-0378">Hydrolase</keyword>
<evidence type="ECO:0000256" key="5">
    <source>
        <dbReference type="HAMAP-Rule" id="MF_01962"/>
    </source>
</evidence>
<keyword evidence="3 5" id="KW-0862">Zinc</keyword>
<dbReference type="Gene3D" id="3.20.20.140">
    <property type="entry name" value="Metal-dependent hydrolases"/>
    <property type="match status" value="1"/>
</dbReference>
<dbReference type="InterPro" id="IPR028892">
    <property type="entry name" value="ADE"/>
</dbReference>
<evidence type="ECO:0000256" key="2">
    <source>
        <dbReference type="ARBA" id="ARBA00022801"/>
    </source>
</evidence>
<feature type="binding site" evidence="5">
    <location>
        <position position="18"/>
    </location>
    <ligand>
        <name>Zn(2+)</name>
        <dbReference type="ChEBI" id="CHEBI:29105"/>
        <note>catalytic</note>
    </ligand>
</feature>
<dbReference type="InterPro" id="IPR006330">
    <property type="entry name" value="Ado/ade_deaminase"/>
</dbReference>
<dbReference type="NCBIfam" id="TIGR01430">
    <property type="entry name" value="aden_deam"/>
    <property type="match status" value="1"/>
</dbReference>
<sequence length="345" mass="39516">MTSPIQTLAEQLPKAELHMHLEGSLEPELMFALARRNNVTLPYQDEAELRQAYQFANLQEFLDLYYAGMSVLLTEQDFYDLTWAYLEHCKRDNVTHTEVFFDPQAHVERNIPFEVQFNGIYRALCDGQNKLGISFRLILSFLRHLSEESAFETLELALPYLERIDGVGLDSSEKGHPPEKFERIFRRCRELGLRVTAHAGEEGPPEYVWQAIDGLQIDRIDHGNRALEDADLTAMIAERGLTLTVCPLSNYRLCVVDDMKKHPLLRMLDKGLHVTVNSDDPAYFGGYVNDNFRAIIDNLPITAEQVYRLARNSFEGSWLDDDAKRNALGEVDAVWQRFQSQTAGT</sequence>
<feature type="binding site" evidence="5">
    <location>
        <position position="280"/>
    </location>
    <ligand>
        <name>substrate</name>
    </ligand>
</feature>
<dbReference type="SUPFAM" id="SSF51556">
    <property type="entry name" value="Metallo-dependent hydrolases"/>
    <property type="match status" value="1"/>
</dbReference>
<dbReference type="STRING" id="626887.J057_21790"/>
<proteinExistence type="inferred from homology"/>
<evidence type="ECO:0000256" key="3">
    <source>
        <dbReference type="ARBA" id="ARBA00022833"/>
    </source>
</evidence>
<feature type="binding site" evidence="5">
    <location>
        <position position="198"/>
    </location>
    <ligand>
        <name>Zn(2+)</name>
        <dbReference type="ChEBI" id="CHEBI:29105"/>
        <note>catalytic</note>
    </ligand>
</feature>
<dbReference type="GO" id="GO:0009117">
    <property type="term" value="P:nucleotide metabolic process"/>
    <property type="evidence" value="ECO:0007669"/>
    <property type="project" value="UniProtKB-KW"/>
</dbReference>
<dbReference type="FunFam" id="3.20.20.140:FF:000039">
    <property type="entry name" value="Adenine deaminase"/>
    <property type="match status" value="1"/>
</dbReference>
<comment type="similarity">
    <text evidence="5">Belongs to the metallo-dependent hydrolases superfamily. Adenosine and AMP deaminases family. Adenine deaminase type 2 subfamily.</text>
</comment>
<dbReference type="PATRIC" id="fig|626887.3.peg.4360"/>
<evidence type="ECO:0000256" key="1">
    <source>
        <dbReference type="ARBA" id="ARBA00022723"/>
    </source>
</evidence>
<dbReference type="PANTHER" id="PTHR43114">
    <property type="entry name" value="ADENINE DEAMINASE"/>
    <property type="match status" value="1"/>
</dbReference>
<dbReference type="CDD" id="cd01320">
    <property type="entry name" value="ADA"/>
    <property type="match status" value="1"/>
</dbReference>
<reference evidence="7 8" key="1">
    <citation type="journal article" date="2013" name="Genome Announc.">
        <title>Genome Sequence of the Polycyclic Aromatic Hydrocarbon-Degrading Bacterium Strain Marinobacter nanhaiticus D15-8WT.</title>
        <authorList>
            <person name="Cui Z."/>
            <person name="Gao W."/>
            <person name="Li Q."/>
            <person name="Xu G."/>
            <person name="Zheng L."/>
        </authorList>
    </citation>
    <scope>NUCLEOTIDE SEQUENCE [LARGE SCALE GENOMIC DNA]</scope>
    <source>
        <strain evidence="7 8">D15-8W</strain>
    </source>
</reference>
<gene>
    <name evidence="7" type="ORF">J057_21790</name>
</gene>
<protein>
    <recommendedName>
        <fullName evidence="5">Adenine deaminase</fullName>
        <shortName evidence="5">ADE</shortName>
        <ecNumber evidence="5">3.5.4.2</ecNumber>
    </recommendedName>
    <alternativeName>
        <fullName evidence="5">Adenine aminohydrolase</fullName>
        <shortName evidence="5">AAH</shortName>
    </alternativeName>
</protein>
<accession>N6VV58</accession>
<comment type="catalytic activity">
    <reaction evidence="5">
        <text>adenine + H2O + H(+) = hypoxanthine + NH4(+)</text>
        <dbReference type="Rhea" id="RHEA:23688"/>
        <dbReference type="ChEBI" id="CHEBI:15377"/>
        <dbReference type="ChEBI" id="CHEBI:15378"/>
        <dbReference type="ChEBI" id="CHEBI:16708"/>
        <dbReference type="ChEBI" id="CHEBI:17368"/>
        <dbReference type="ChEBI" id="CHEBI:28938"/>
        <dbReference type="EC" id="3.5.4.2"/>
    </reaction>
</comment>
<comment type="caution">
    <text evidence="7">The sequence shown here is derived from an EMBL/GenBank/DDBJ whole genome shotgun (WGS) entry which is preliminary data.</text>
</comment>
<feature type="active site" description="Proton donor" evidence="5">
    <location>
        <position position="201"/>
    </location>
</feature>
<feature type="domain" description="Adenosine deaminase" evidence="6">
    <location>
        <begin position="13"/>
        <end position="333"/>
    </location>
</feature>
<evidence type="ECO:0000313" key="7">
    <source>
        <dbReference type="EMBL" id="ENO14070.1"/>
    </source>
</evidence>
<dbReference type="EMBL" id="APLQ01000014">
    <property type="protein sequence ID" value="ENO14070.1"/>
    <property type="molecule type" value="Genomic_DNA"/>
</dbReference>
<feature type="binding site" evidence="5">
    <location>
        <position position="20"/>
    </location>
    <ligand>
        <name>Zn(2+)</name>
        <dbReference type="ChEBI" id="CHEBI:29105"/>
        <note>catalytic</note>
    </ligand>
</feature>
<organism evidence="7 8">
    <name type="scientific">Marinobacter nanhaiticus D15-8W</name>
    <dbReference type="NCBI Taxonomy" id="626887"/>
    <lineage>
        <taxon>Bacteria</taxon>
        <taxon>Pseudomonadati</taxon>
        <taxon>Pseudomonadota</taxon>
        <taxon>Gammaproteobacteria</taxon>
        <taxon>Pseudomonadales</taxon>
        <taxon>Marinobacteraceae</taxon>
        <taxon>Marinobacter</taxon>
    </lineage>
</organism>
<feature type="site" description="Important for catalytic activity" evidence="5">
    <location>
        <position position="222"/>
    </location>
</feature>
<dbReference type="HOGENOM" id="CLU_039228_7_0_6"/>
<dbReference type="GO" id="GO:0000034">
    <property type="term" value="F:adenine deaminase activity"/>
    <property type="evidence" value="ECO:0007669"/>
    <property type="project" value="UniProtKB-UniRule"/>
</dbReference>
<dbReference type="NCBIfam" id="NF006850">
    <property type="entry name" value="PRK09358.1-6"/>
    <property type="match status" value="1"/>
</dbReference>
<dbReference type="GO" id="GO:0008270">
    <property type="term" value="F:zinc ion binding"/>
    <property type="evidence" value="ECO:0007669"/>
    <property type="project" value="UniProtKB-UniRule"/>
</dbReference>
<dbReference type="eggNOG" id="COG1816">
    <property type="taxonomic scope" value="Bacteria"/>
</dbReference>
<dbReference type="InterPro" id="IPR001365">
    <property type="entry name" value="A_deaminase_dom"/>
</dbReference>
<dbReference type="PANTHER" id="PTHR43114:SF6">
    <property type="entry name" value="ADENINE DEAMINASE"/>
    <property type="match status" value="1"/>
</dbReference>
<keyword evidence="1 5" id="KW-0479">Metal-binding</keyword>
<keyword evidence="8" id="KW-1185">Reference proteome</keyword>
<dbReference type="OrthoDB" id="105475at2"/>
<dbReference type="Pfam" id="PF00962">
    <property type="entry name" value="A_deaminase"/>
    <property type="match status" value="1"/>
</dbReference>
<evidence type="ECO:0000313" key="8">
    <source>
        <dbReference type="Proteomes" id="UP000013165"/>
    </source>
</evidence>
<dbReference type="Proteomes" id="UP000013165">
    <property type="component" value="Unassembled WGS sequence"/>
</dbReference>
<name>N6VV58_9GAMM</name>
<comment type="cofactor">
    <cofactor evidence="5">
        <name>Zn(2+)</name>
        <dbReference type="ChEBI" id="CHEBI:29105"/>
    </cofactor>
    <text evidence="5">Binds 1 zinc ion per subunit.</text>
</comment>
<dbReference type="GO" id="GO:0005829">
    <property type="term" value="C:cytosol"/>
    <property type="evidence" value="ECO:0007669"/>
    <property type="project" value="TreeGrafter"/>
</dbReference>
<dbReference type="RefSeq" id="WP_004582290.1">
    <property type="nucleotide sequence ID" value="NZ_AP028878.1"/>
</dbReference>